<dbReference type="SUPFAM" id="SSF55729">
    <property type="entry name" value="Acyl-CoA N-acyltransferases (Nat)"/>
    <property type="match status" value="1"/>
</dbReference>
<dbReference type="PANTHER" id="PTHR42791:SF1">
    <property type="entry name" value="N-ACETYLTRANSFERASE DOMAIN-CONTAINING PROTEIN"/>
    <property type="match status" value="1"/>
</dbReference>
<dbReference type="GO" id="GO:0016747">
    <property type="term" value="F:acyltransferase activity, transferring groups other than amino-acyl groups"/>
    <property type="evidence" value="ECO:0007669"/>
    <property type="project" value="InterPro"/>
</dbReference>
<proteinExistence type="predicted"/>
<evidence type="ECO:0000259" key="1">
    <source>
        <dbReference type="PROSITE" id="PS51186"/>
    </source>
</evidence>
<accession>A0A6A6XLV3</accession>
<dbReference type="InterPro" id="IPR052523">
    <property type="entry name" value="Trichothecene_AcTrans"/>
</dbReference>
<keyword evidence="2" id="KW-0012">Acyltransferase</keyword>
<sequence length="253" mass="29339">MFIRQLARSDFPDVLAITTQAFAKDELFDWLHPHQDKYPNDLRRTQRILLRNRLVSVGSHGFVIVTDETDPDWSGTPEITGYAFFMRSGNDELGRKWQTDSLFNKFERHLLSWELSYETNVLNRISDRARVQEYRDMAHYNLYSKLDPRWHLGLLAVSVNYQRRGIGGKLVKYGQKLAAEENLPLTLESSVAGRGLYLRSGFKIVDESEVVKGLDGLSMVWEPDHLKGKWLEDIGNGRANILKIVRRHSRRHA</sequence>
<organism evidence="2 3">
    <name type="scientific">Melanomma pulvis-pyrius CBS 109.77</name>
    <dbReference type="NCBI Taxonomy" id="1314802"/>
    <lineage>
        <taxon>Eukaryota</taxon>
        <taxon>Fungi</taxon>
        <taxon>Dikarya</taxon>
        <taxon>Ascomycota</taxon>
        <taxon>Pezizomycotina</taxon>
        <taxon>Dothideomycetes</taxon>
        <taxon>Pleosporomycetidae</taxon>
        <taxon>Pleosporales</taxon>
        <taxon>Melanommataceae</taxon>
        <taxon>Melanomma</taxon>
    </lineage>
</organism>
<dbReference type="AlphaFoldDB" id="A0A6A6XLV3"/>
<dbReference type="EMBL" id="MU001804">
    <property type="protein sequence ID" value="KAF2797556.1"/>
    <property type="molecule type" value="Genomic_DNA"/>
</dbReference>
<evidence type="ECO:0000313" key="2">
    <source>
        <dbReference type="EMBL" id="KAF2797556.1"/>
    </source>
</evidence>
<name>A0A6A6XLV3_9PLEO</name>
<evidence type="ECO:0000313" key="3">
    <source>
        <dbReference type="Proteomes" id="UP000799757"/>
    </source>
</evidence>
<dbReference type="Proteomes" id="UP000799757">
    <property type="component" value="Unassembled WGS sequence"/>
</dbReference>
<feature type="domain" description="N-acetyltransferase" evidence="1">
    <location>
        <begin position="92"/>
        <end position="224"/>
    </location>
</feature>
<reference evidence="2" key="1">
    <citation type="journal article" date="2020" name="Stud. Mycol.">
        <title>101 Dothideomycetes genomes: a test case for predicting lifestyles and emergence of pathogens.</title>
        <authorList>
            <person name="Haridas S."/>
            <person name="Albert R."/>
            <person name="Binder M."/>
            <person name="Bloem J."/>
            <person name="Labutti K."/>
            <person name="Salamov A."/>
            <person name="Andreopoulos B."/>
            <person name="Baker S."/>
            <person name="Barry K."/>
            <person name="Bills G."/>
            <person name="Bluhm B."/>
            <person name="Cannon C."/>
            <person name="Castanera R."/>
            <person name="Culley D."/>
            <person name="Daum C."/>
            <person name="Ezra D."/>
            <person name="Gonzalez J."/>
            <person name="Henrissat B."/>
            <person name="Kuo A."/>
            <person name="Liang C."/>
            <person name="Lipzen A."/>
            <person name="Lutzoni F."/>
            <person name="Magnuson J."/>
            <person name="Mondo S."/>
            <person name="Nolan M."/>
            <person name="Ohm R."/>
            <person name="Pangilinan J."/>
            <person name="Park H.-J."/>
            <person name="Ramirez L."/>
            <person name="Alfaro M."/>
            <person name="Sun H."/>
            <person name="Tritt A."/>
            <person name="Yoshinaga Y."/>
            <person name="Zwiers L.-H."/>
            <person name="Turgeon B."/>
            <person name="Goodwin S."/>
            <person name="Spatafora J."/>
            <person name="Crous P."/>
            <person name="Grigoriev I."/>
        </authorList>
    </citation>
    <scope>NUCLEOTIDE SEQUENCE</scope>
    <source>
        <strain evidence="2">CBS 109.77</strain>
    </source>
</reference>
<dbReference type="InterPro" id="IPR016181">
    <property type="entry name" value="Acyl_CoA_acyltransferase"/>
</dbReference>
<protein>
    <submittedName>
        <fullName evidence="2">Acyl-CoA N-acyltransferase</fullName>
    </submittedName>
</protein>
<dbReference type="InterPro" id="IPR000182">
    <property type="entry name" value="GNAT_dom"/>
</dbReference>
<dbReference type="OrthoDB" id="2115692at2759"/>
<keyword evidence="2" id="KW-0808">Transferase</keyword>
<dbReference type="Gene3D" id="3.40.630.30">
    <property type="match status" value="1"/>
</dbReference>
<dbReference type="CDD" id="cd04301">
    <property type="entry name" value="NAT_SF"/>
    <property type="match status" value="1"/>
</dbReference>
<dbReference type="Pfam" id="PF13673">
    <property type="entry name" value="Acetyltransf_10"/>
    <property type="match status" value="1"/>
</dbReference>
<dbReference type="PANTHER" id="PTHR42791">
    <property type="entry name" value="GNAT FAMILY ACETYLTRANSFERASE"/>
    <property type="match status" value="1"/>
</dbReference>
<dbReference type="PROSITE" id="PS51186">
    <property type="entry name" value="GNAT"/>
    <property type="match status" value="1"/>
</dbReference>
<gene>
    <name evidence="2" type="ORF">K505DRAFT_298212</name>
</gene>
<keyword evidence="3" id="KW-1185">Reference proteome</keyword>